<name>A0ACB7WSE2_DIOAL</name>
<gene>
    <name evidence="1" type="ORF">IHE45_01G015100</name>
</gene>
<protein>
    <submittedName>
        <fullName evidence="1">Uncharacterized protein</fullName>
    </submittedName>
</protein>
<proteinExistence type="predicted"/>
<keyword evidence="2" id="KW-1185">Reference proteome</keyword>
<evidence type="ECO:0000313" key="2">
    <source>
        <dbReference type="Proteomes" id="UP000827976"/>
    </source>
</evidence>
<evidence type="ECO:0000313" key="1">
    <source>
        <dbReference type="EMBL" id="KAH7691694.1"/>
    </source>
</evidence>
<dbReference type="Proteomes" id="UP000827976">
    <property type="component" value="Chromosome 1"/>
</dbReference>
<organism evidence="1 2">
    <name type="scientific">Dioscorea alata</name>
    <name type="common">Purple yam</name>
    <dbReference type="NCBI Taxonomy" id="55571"/>
    <lineage>
        <taxon>Eukaryota</taxon>
        <taxon>Viridiplantae</taxon>
        <taxon>Streptophyta</taxon>
        <taxon>Embryophyta</taxon>
        <taxon>Tracheophyta</taxon>
        <taxon>Spermatophyta</taxon>
        <taxon>Magnoliopsida</taxon>
        <taxon>Liliopsida</taxon>
        <taxon>Dioscoreales</taxon>
        <taxon>Dioscoreaceae</taxon>
        <taxon>Dioscorea</taxon>
    </lineage>
</organism>
<accession>A0ACB7WSE2</accession>
<dbReference type="EMBL" id="CM037011">
    <property type="protein sequence ID" value="KAH7691694.1"/>
    <property type="molecule type" value="Genomic_DNA"/>
</dbReference>
<comment type="caution">
    <text evidence="1">The sequence shown here is derived from an EMBL/GenBank/DDBJ whole genome shotgun (WGS) entry which is preliminary data.</text>
</comment>
<sequence length="29" mass="3510">MLEIQYWQPLISMIMTICFSILMTTQMGW</sequence>
<reference evidence="2" key="1">
    <citation type="journal article" date="2022" name="Nat. Commun.">
        <title>Chromosome evolution and the genetic basis of agronomically important traits in greater yam.</title>
        <authorList>
            <person name="Bredeson J.V."/>
            <person name="Lyons J.B."/>
            <person name="Oniyinde I.O."/>
            <person name="Okereke N.R."/>
            <person name="Kolade O."/>
            <person name="Nnabue I."/>
            <person name="Nwadili C.O."/>
            <person name="Hribova E."/>
            <person name="Parker M."/>
            <person name="Nwogha J."/>
            <person name="Shu S."/>
            <person name="Carlson J."/>
            <person name="Kariba R."/>
            <person name="Muthemba S."/>
            <person name="Knop K."/>
            <person name="Barton G.J."/>
            <person name="Sherwood A.V."/>
            <person name="Lopez-Montes A."/>
            <person name="Asiedu R."/>
            <person name="Jamnadass R."/>
            <person name="Muchugi A."/>
            <person name="Goodstein D."/>
            <person name="Egesi C.N."/>
            <person name="Featherston J."/>
            <person name="Asfaw A."/>
            <person name="Simpson G.G."/>
            <person name="Dolezel J."/>
            <person name="Hendre P.S."/>
            <person name="Van Deynze A."/>
            <person name="Kumar P.L."/>
            <person name="Obidiegwu J.E."/>
            <person name="Bhattacharjee R."/>
            <person name="Rokhsar D.S."/>
        </authorList>
    </citation>
    <scope>NUCLEOTIDE SEQUENCE [LARGE SCALE GENOMIC DNA]</scope>
    <source>
        <strain evidence="2">cv. TDa95/00328</strain>
    </source>
</reference>